<evidence type="ECO:0000313" key="1">
    <source>
        <dbReference type="EMBL" id="RKO87001.1"/>
    </source>
</evidence>
<reference evidence="2" key="1">
    <citation type="journal article" date="2018" name="Nat. Microbiol.">
        <title>Leveraging single-cell genomics to expand the fungal tree of life.</title>
        <authorList>
            <person name="Ahrendt S.R."/>
            <person name="Quandt C.A."/>
            <person name="Ciobanu D."/>
            <person name="Clum A."/>
            <person name="Salamov A."/>
            <person name="Andreopoulos B."/>
            <person name="Cheng J.F."/>
            <person name="Woyke T."/>
            <person name="Pelin A."/>
            <person name="Henrissat B."/>
            <person name="Reynolds N.K."/>
            <person name="Benny G.L."/>
            <person name="Smith M.E."/>
            <person name="James T.Y."/>
            <person name="Grigoriev I.V."/>
        </authorList>
    </citation>
    <scope>NUCLEOTIDE SEQUENCE [LARGE SCALE GENOMIC DNA]</scope>
</reference>
<dbReference type="AlphaFoldDB" id="A0A4P9W3U6"/>
<keyword evidence="2" id="KW-1185">Reference proteome</keyword>
<name>A0A4P9W3U6_9FUNG</name>
<protein>
    <submittedName>
        <fullName evidence="1">Uncharacterized protein</fullName>
    </submittedName>
</protein>
<dbReference type="EMBL" id="KZ997754">
    <property type="protein sequence ID" value="RKO87001.1"/>
    <property type="molecule type" value="Genomic_DNA"/>
</dbReference>
<accession>A0A4P9W3U6</accession>
<proteinExistence type="predicted"/>
<evidence type="ECO:0000313" key="2">
    <source>
        <dbReference type="Proteomes" id="UP000269721"/>
    </source>
</evidence>
<sequence>MPLDKAATPEALFVGKAEYCFAPKASGLAAGALLSPAALSNTRTLFPTGATMVTLAAARPPASAEGVEEAYSRFWVCALPRQARLNPNSSHPCRAIPTPAPPSIRRLSDALLTWVIHEVMQESAARDWDEHGHEIQPMQDTCGPWVIRWLMDRPCASSRELADLRFASHVMAAFVDLEEFDPYLFRENMWDLPIAFFDGAMETACADRRPRHRSYAVAAASAIPPPPPPPTLPPQSTRGIQPLPPRSEYHTSTHLGYALQLGKKKVDLGAKGGDLGLLVFSALDGWITGSGNLGNPVVVKIDEPLWTRMSDAPWLPGGGGGALLFLYAELAPLSRSDYLGKDSAGDG</sequence>
<organism evidence="1 2">
    <name type="scientific">Blyttiomyces helicus</name>
    <dbReference type="NCBI Taxonomy" id="388810"/>
    <lineage>
        <taxon>Eukaryota</taxon>
        <taxon>Fungi</taxon>
        <taxon>Fungi incertae sedis</taxon>
        <taxon>Chytridiomycota</taxon>
        <taxon>Chytridiomycota incertae sedis</taxon>
        <taxon>Chytridiomycetes</taxon>
        <taxon>Chytridiomycetes incertae sedis</taxon>
        <taxon>Blyttiomyces</taxon>
    </lineage>
</organism>
<gene>
    <name evidence="1" type="ORF">BDK51DRAFT_43356</name>
</gene>
<dbReference type="Proteomes" id="UP000269721">
    <property type="component" value="Unassembled WGS sequence"/>
</dbReference>